<protein>
    <recommendedName>
        <fullName evidence="1">Reverse transcriptase Ty1/copia-type domain-containing protein</fullName>
    </recommendedName>
</protein>
<dbReference type="AlphaFoldDB" id="A0A9Q3DKZ7"/>
<dbReference type="OrthoDB" id="2796020at2759"/>
<keyword evidence="3" id="KW-1185">Reference proteome</keyword>
<feature type="domain" description="Reverse transcriptase Ty1/copia-type" evidence="1">
    <location>
        <begin position="5"/>
        <end position="123"/>
    </location>
</feature>
<name>A0A9Q3DKZ7_9BASI</name>
<evidence type="ECO:0000313" key="3">
    <source>
        <dbReference type="Proteomes" id="UP000765509"/>
    </source>
</evidence>
<organism evidence="2 3">
    <name type="scientific">Austropuccinia psidii MF-1</name>
    <dbReference type="NCBI Taxonomy" id="1389203"/>
    <lineage>
        <taxon>Eukaryota</taxon>
        <taxon>Fungi</taxon>
        <taxon>Dikarya</taxon>
        <taxon>Basidiomycota</taxon>
        <taxon>Pucciniomycotina</taxon>
        <taxon>Pucciniomycetes</taxon>
        <taxon>Pucciniales</taxon>
        <taxon>Sphaerophragmiaceae</taxon>
        <taxon>Austropuccinia</taxon>
    </lineage>
</organism>
<accession>A0A9Q3DKZ7</accession>
<proteinExistence type="predicted"/>
<evidence type="ECO:0000313" key="2">
    <source>
        <dbReference type="EMBL" id="MBW0502618.1"/>
    </source>
</evidence>
<sequence length="123" mass="14203">MNKLEVWDVIELRSEYKLVGTTWVFKIKRDHPNRTLEHKARLYAQGFTQTPGTDFEKNYAPTGRMNSLRALIAHASYSGLYFHQIEVKSAFPNAPLTETVNLEIPQGLDIDHQKFCLRLNKAI</sequence>
<evidence type="ECO:0000259" key="1">
    <source>
        <dbReference type="Pfam" id="PF07727"/>
    </source>
</evidence>
<gene>
    <name evidence="2" type="ORF">O181_042333</name>
</gene>
<dbReference type="Proteomes" id="UP000765509">
    <property type="component" value="Unassembled WGS sequence"/>
</dbReference>
<reference evidence="2" key="1">
    <citation type="submission" date="2021-03" db="EMBL/GenBank/DDBJ databases">
        <title>Draft genome sequence of rust myrtle Austropuccinia psidii MF-1, a brazilian biotype.</title>
        <authorList>
            <person name="Quecine M.C."/>
            <person name="Pachon D.M.R."/>
            <person name="Bonatelli M.L."/>
            <person name="Correr F.H."/>
            <person name="Franceschini L.M."/>
            <person name="Leite T.F."/>
            <person name="Margarido G.R.A."/>
            <person name="Almeida C.A."/>
            <person name="Ferrarezi J.A."/>
            <person name="Labate C.A."/>
        </authorList>
    </citation>
    <scope>NUCLEOTIDE SEQUENCE</scope>
    <source>
        <strain evidence="2">MF-1</strain>
    </source>
</reference>
<comment type="caution">
    <text evidence="2">The sequence shown here is derived from an EMBL/GenBank/DDBJ whole genome shotgun (WGS) entry which is preliminary data.</text>
</comment>
<dbReference type="InterPro" id="IPR013103">
    <property type="entry name" value="RVT_2"/>
</dbReference>
<dbReference type="EMBL" id="AVOT02016919">
    <property type="protein sequence ID" value="MBW0502618.1"/>
    <property type="molecule type" value="Genomic_DNA"/>
</dbReference>
<dbReference type="Pfam" id="PF07727">
    <property type="entry name" value="RVT_2"/>
    <property type="match status" value="1"/>
</dbReference>